<feature type="transmembrane region" description="Helical" evidence="1">
    <location>
        <begin position="57"/>
        <end position="77"/>
    </location>
</feature>
<comment type="caution">
    <text evidence="2">The sequence shown here is derived from an EMBL/GenBank/DDBJ whole genome shotgun (WGS) entry which is preliminary data.</text>
</comment>
<feature type="transmembrane region" description="Helical" evidence="1">
    <location>
        <begin position="235"/>
        <end position="258"/>
    </location>
</feature>
<evidence type="ECO:0000313" key="3">
    <source>
        <dbReference type="Proteomes" id="UP000663852"/>
    </source>
</evidence>
<dbReference type="AlphaFoldDB" id="A0A815L4C0"/>
<evidence type="ECO:0000313" key="2">
    <source>
        <dbReference type="EMBL" id="CAF1404874.1"/>
    </source>
</evidence>
<feature type="transmembrane region" description="Helical" evidence="1">
    <location>
        <begin position="89"/>
        <end position="114"/>
    </location>
</feature>
<name>A0A815L4C0_ADIRI</name>
<gene>
    <name evidence="2" type="ORF">EDS130_LOCUS36282</name>
</gene>
<evidence type="ECO:0000256" key="1">
    <source>
        <dbReference type="SAM" id="Phobius"/>
    </source>
</evidence>
<organism evidence="2 3">
    <name type="scientific">Adineta ricciae</name>
    <name type="common">Rotifer</name>
    <dbReference type="NCBI Taxonomy" id="249248"/>
    <lineage>
        <taxon>Eukaryota</taxon>
        <taxon>Metazoa</taxon>
        <taxon>Spiralia</taxon>
        <taxon>Gnathifera</taxon>
        <taxon>Rotifera</taxon>
        <taxon>Eurotatoria</taxon>
        <taxon>Bdelloidea</taxon>
        <taxon>Adinetida</taxon>
        <taxon>Adinetidae</taxon>
        <taxon>Adineta</taxon>
    </lineage>
</organism>
<dbReference type="OrthoDB" id="9999025at2759"/>
<dbReference type="EMBL" id="CAJNOJ010000334">
    <property type="protein sequence ID" value="CAF1404874.1"/>
    <property type="molecule type" value="Genomic_DNA"/>
</dbReference>
<dbReference type="Proteomes" id="UP000663852">
    <property type="component" value="Unassembled WGS sequence"/>
</dbReference>
<feature type="transmembrane region" description="Helical" evidence="1">
    <location>
        <begin position="135"/>
        <end position="160"/>
    </location>
</feature>
<accession>A0A815L4C0</accession>
<feature type="transmembrane region" description="Helical" evidence="1">
    <location>
        <begin position="190"/>
        <end position="214"/>
    </location>
</feature>
<sequence>MSNYNGSLYSTNEISLSRTVRFWLLLLSEVPSLICSIFIIFHLLIDRQERRSLNNHPIILMNITGLFLKCTDVPFYLDFIRNGKVSPSTPIHCLIWWVGAIAFYYITCLLAAWASMERHILVFHRARLNTAKGRFLFHYFPLIIICIYSIIFYTWVIFILPCENIYDYTLPVCGAIPCYINDPIFGVWELIFHGCICTIITTVFSIGLVIRVIIEKLSRHLPIEWRKHRKMTIQMLSISSIFIFFNLPITTMAIAHLAGLPYDVGAEIQLYFFFLSYWLIFLLPFVSLNSLTNLKQKIKRCFGILSQRQTTIGVLSTRR</sequence>
<feature type="transmembrane region" description="Helical" evidence="1">
    <location>
        <begin position="270"/>
        <end position="291"/>
    </location>
</feature>
<feature type="transmembrane region" description="Helical" evidence="1">
    <location>
        <begin position="20"/>
        <end position="45"/>
    </location>
</feature>
<protein>
    <submittedName>
        <fullName evidence="2">Uncharacterized protein</fullName>
    </submittedName>
</protein>
<reference evidence="2" key="1">
    <citation type="submission" date="2021-02" db="EMBL/GenBank/DDBJ databases">
        <authorList>
            <person name="Nowell W R."/>
        </authorList>
    </citation>
    <scope>NUCLEOTIDE SEQUENCE</scope>
</reference>
<keyword evidence="1" id="KW-0812">Transmembrane</keyword>
<dbReference type="Gene3D" id="1.20.1070.10">
    <property type="entry name" value="Rhodopsin 7-helix transmembrane proteins"/>
    <property type="match status" value="1"/>
</dbReference>
<keyword evidence="1" id="KW-1133">Transmembrane helix</keyword>
<proteinExistence type="predicted"/>
<dbReference type="SUPFAM" id="SSF81321">
    <property type="entry name" value="Family A G protein-coupled receptor-like"/>
    <property type="match status" value="1"/>
</dbReference>
<keyword evidence="1" id="KW-0472">Membrane</keyword>